<dbReference type="PANTHER" id="PTHR43390:SF1">
    <property type="entry name" value="CHLOROPLAST PROCESSING PEPTIDASE"/>
    <property type="match status" value="1"/>
</dbReference>
<sequence length="588" mass="66113">MKQNPFRPPESQWLRNMVELSVLFIMAVIVLRGFLLEGYLISTGSMAPGLRGLHKHVACPSCGVEFAFGVTFDESVNGQANSGDEPSYSQTHAVCPNCGQVDIDVANVPVSHGDQLLVHKNVFDFRRPRRWECVVFRNPASPGEAYVKRIVGLPGETLQDIDGDLFIEGTIARKDFETQLDIRIPVFDLAKPAKSDEWQMPWQVKGPWAMENGRLIGRSDGVKPSEVDGETKAISGDTSDWLQLRHWRWTGGTQFVEVPLQSDEAAADWERCLIQMQKGPATWMTRIQFDRDNRVLRLQGVMPWQLQQNLVSWAETEEFRSAVFRLGALSHLTPVTDEYGYNSSVASPEFPVNDLMVDAKLNWTDAPECVSVRIPIDHHLFRVDLLLRAGKLELVSEDTGQTVRSAELKTPERTEGQMSTLNVIVSNFDHRIIVAIDGIPAFTELDIPLTATINNPAVTDASFRSPNDQAAETARIVHQQSRLGLGLRGGSVLVSELRLYRDVYYTPGRRKNGVERPYVLGKDCYFMQGDNSPVSSDSRNWEDPCVPHRLLVGKPFVVHLPSRPGRLSFAGFELPIRIPDFERIRYIH</sequence>
<keyword evidence="5" id="KW-0378">Hydrolase</keyword>
<dbReference type="InterPro" id="IPR000223">
    <property type="entry name" value="Pept_S26A_signal_pept_1"/>
</dbReference>
<dbReference type="SUPFAM" id="SSF51306">
    <property type="entry name" value="LexA/Signal peptidase"/>
    <property type="match status" value="2"/>
</dbReference>
<dbReference type="Proteomes" id="UP000187735">
    <property type="component" value="Chromosome"/>
</dbReference>
<feature type="domain" description="Peptidase S26" evidence="9">
    <location>
        <begin position="111"/>
        <end position="178"/>
    </location>
</feature>
<feature type="transmembrane region" description="Helical" evidence="8">
    <location>
        <begin position="20"/>
        <end position="41"/>
    </location>
</feature>
<dbReference type="STRING" id="1891926.Fuma_06441"/>
<dbReference type="GO" id="GO:0009003">
    <property type="term" value="F:signal peptidase activity"/>
    <property type="evidence" value="ECO:0007669"/>
    <property type="project" value="UniProtKB-EC"/>
</dbReference>
<evidence type="ECO:0000256" key="5">
    <source>
        <dbReference type="ARBA" id="ARBA00022801"/>
    </source>
</evidence>
<evidence type="ECO:0000313" key="11">
    <source>
        <dbReference type="Proteomes" id="UP000187735"/>
    </source>
</evidence>
<comment type="similarity">
    <text evidence="2">Belongs to the peptidase S26 family.</text>
</comment>
<dbReference type="GO" id="GO:0016020">
    <property type="term" value="C:membrane"/>
    <property type="evidence" value="ECO:0007669"/>
    <property type="project" value="InterPro"/>
</dbReference>
<accession>A0A1P8WRT4</accession>
<keyword evidence="8" id="KW-0812">Transmembrane</keyword>
<dbReference type="GO" id="GO:0006465">
    <property type="term" value="P:signal peptide processing"/>
    <property type="evidence" value="ECO:0007669"/>
    <property type="project" value="InterPro"/>
</dbReference>
<dbReference type="OrthoDB" id="9802919at2"/>
<dbReference type="EC" id="3.4.21.89" evidence="3"/>
<dbReference type="InterPro" id="IPR036286">
    <property type="entry name" value="LexA/Signal_pep-like_sf"/>
</dbReference>
<keyword evidence="8" id="KW-1133">Transmembrane helix</keyword>
<comment type="catalytic activity">
    <reaction evidence="1">
        <text>Cleavage of hydrophobic, N-terminal signal or leader sequences from secreted and periplasmic proteins.</text>
        <dbReference type="EC" id="3.4.21.89"/>
    </reaction>
</comment>
<dbReference type="KEGG" id="fmr:Fuma_06441"/>
<dbReference type="PANTHER" id="PTHR43390">
    <property type="entry name" value="SIGNAL PEPTIDASE I"/>
    <property type="match status" value="1"/>
</dbReference>
<proteinExistence type="inferred from homology"/>
<organism evidence="10 11">
    <name type="scientific">Fuerstiella marisgermanici</name>
    <dbReference type="NCBI Taxonomy" id="1891926"/>
    <lineage>
        <taxon>Bacteria</taxon>
        <taxon>Pseudomonadati</taxon>
        <taxon>Planctomycetota</taxon>
        <taxon>Planctomycetia</taxon>
        <taxon>Planctomycetales</taxon>
        <taxon>Planctomycetaceae</taxon>
        <taxon>Fuerstiella</taxon>
    </lineage>
</organism>
<evidence type="ECO:0000256" key="8">
    <source>
        <dbReference type="SAM" id="Phobius"/>
    </source>
</evidence>
<feature type="active site" evidence="7">
    <location>
        <position position="45"/>
    </location>
</feature>
<evidence type="ECO:0000259" key="9">
    <source>
        <dbReference type="Pfam" id="PF10502"/>
    </source>
</evidence>
<evidence type="ECO:0000256" key="6">
    <source>
        <dbReference type="ARBA" id="ARBA00029906"/>
    </source>
</evidence>
<protein>
    <recommendedName>
        <fullName evidence="4">Signal peptidase I</fullName>
        <ecNumber evidence="3">3.4.21.89</ecNumber>
    </recommendedName>
    <alternativeName>
        <fullName evidence="6">Leader peptidase I</fullName>
    </alternativeName>
</protein>
<keyword evidence="11" id="KW-1185">Reference proteome</keyword>
<evidence type="ECO:0000256" key="2">
    <source>
        <dbReference type="ARBA" id="ARBA00009370"/>
    </source>
</evidence>
<name>A0A1P8WRT4_9PLAN</name>
<reference evidence="10 11" key="1">
    <citation type="journal article" date="2016" name="Front. Microbiol.">
        <title>Fuerstia marisgermanicae gen. nov., sp. nov., an Unusual Member of the Phylum Planctomycetes from the German Wadden Sea.</title>
        <authorList>
            <person name="Kohn T."/>
            <person name="Heuer A."/>
            <person name="Jogler M."/>
            <person name="Vollmers J."/>
            <person name="Boedeker C."/>
            <person name="Bunk B."/>
            <person name="Rast P."/>
            <person name="Borchert D."/>
            <person name="Glockner I."/>
            <person name="Freese H.M."/>
            <person name="Klenk H.P."/>
            <person name="Overmann J."/>
            <person name="Kaster A.K."/>
            <person name="Rohde M."/>
            <person name="Wiegand S."/>
            <person name="Jogler C."/>
        </authorList>
    </citation>
    <scope>NUCLEOTIDE SEQUENCE [LARGE SCALE GENOMIC DNA]</scope>
    <source>
        <strain evidence="10 11">NH11</strain>
    </source>
</reference>
<evidence type="ECO:0000256" key="1">
    <source>
        <dbReference type="ARBA" id="ARBA00000677"/>
    </source>
</evidence>
<gene>
    <name evidence="10" type="ORF">Fuma_06441</name>
</gene>
<evidence type="ECO:0000313" key="10">
    <source>
        <dbReference type="EMBL" id="APZ96767.1"/>
    </source>
</evidence>
<evidence type="ECO:0000256" key="3">
    <source>
        <dbReference type="ARBA" id="ARBA00013208"/>
    </source>
</evidence>
<dbReference type="InterPro" id="IPR019758">
    <property type="entry name" value="Pept_S26A_signal_pept_1_CS"/>
</dbReference>
<evidence type="ECO:0000256" key="7">
    <source>
        <dbReference type="PIRSR" id="PIRSR600223-1"/>
    </source>
</evidence>
<dbReference type="GO" id="GO:0004252">
    <property type="term" value="F:serine-type endopeptidase activity"/>
    <property type="evidence" value="ECO:0007669"/>
    <property type="project" value="InterPro"/>
</dbReference>
<dbReference type="PROSITE" id="PS00761">
    <property type="entry name" value="SPASE_I_3"/>
    <property type="match status" value="1"/>
</dbReference>
<dbReference type="RefSeq" id="WP_083732479.1">
    <property type="nucleotide sequence ID" value="NZ_CP017641.1"/>
</dbReference>
<evidence type="ECO:0000256" key="4">
    <source>
        <dbReference type="ARBA" id="ARBA00019232"/>
    </source>
</evidence>
<dbReference type="AlphaFoldDB" id="A0A1P8WRT4"/>
<dbReference type="CDD" id="cd06530">
    <property type="entry name" value="S26_SPase_I"/>
    <property type="match status" value="2"/>
</dbReference>
<dbReference type="InterPro" id="IPR019533">
    <property type="entry name" value="Peptidase_S26"/>
</dbReference>
<keyword evidence="8" id="KW-0472">Membrane</keyword>
<dbReference type="EMBL" id="CP017641">
    <property type="protein sequence ID" value="APZ96767.1"/>
    <property type="molecule type" value="Genomic_DNA"/>
</dbReference>
<dbReference type="Pfam" id="PF10502">
    <property type="entry name" value="Peptidase_S26"/>
    <property type="match status" value="1"/>
</dbReference>
<feature type="active site" evidence="7">
    <location>
        <position position="148"/>
    </location>
</feature>
<dbReference type="Gene3D" id="2.10.109.10">
    <property type="entry name" value="Umud Fragment, subunit A"/>
    <property type="match status" value="2"/>
</dbReference>